<proteinExistence type="predicted"/>
<evidence type="ECO:0000313" key="2">
    <source>
        <dbReference type="EMBL" id="KPJ09346.1"/>
    </source>
</evidence>
<evidence type="ECO:0000313" key="3">
    <source>
        <dbReference type="Proteomes" id="UP000053240"/>
    </source>
</evidence>
<reference evidence="2 3" key="1">
    <citation type="journal article" date="2015" name="Nat. Commun.">
        <title>Outbred genome sequencing and CRISPR/Cas9 gene editing in butterflies.</title>
        <authorList>
            <person name="Li X."/>
            <person name="Fan D."/>
            <person name="Zhang W."/>
            <person name="Liu G."/>
            <person name="Zhang L."/>
            <person name="Zhao L."/>
            <person name="Fang X."/>
            <person name="Chen L."/>
            <person name="Dong Y."/>
            <person name="Chen Y."/>
            <person name="Ding Y."/>
            <person name="Zhao R."/>
            <person name="Feng M."/>
            <person name="Zhu Y."/>
            <person name="Feng Y."/>
            <person name="Jiang X."/>
            <person name="Zhu D."/>
            <person name="Xiang H."/>
            <person name="Feng X."/>
            <person name="Li S."/>
            <person name="Wang J."/>
            <person name="Zhang G."/>
            <person name="Kronforst M.R."/>
            <person name="Wang W."/>
        </authorList>
    </citation>
    <scope>NUCLEOTIDE SEQUENCE [LARGE SCALE GENOMIC DNA]</scope>
    <source>
        <strain evidence="2">Ya'a_city_454_Pm</strain>
        <tissue evidence="2">Whole body</tissue>
    </source>
</reference>
<sequence>MQQAESRARVPLLTPASSTVPRPDQNPLHAERHSIPTIDKCQLRSVEDAGGRNRRTFGAASAPLRLGLSYPFNLHIRLYALKSYY</sequence>
<dbReference type="AlphaFoldDB" id="A0A194R0I0"/>
<name>A0A194R0I0_PAPMA</name>
<protein>
    <submittedName>
        <fullName evidence="2">Uncharacterized protein</fullName>
    </submittedName>
</protein>
<evidence type="ECO:0000256" key="1">
    <source>
        <dbReference type="SAM" id="MobiDB-lite"/>
    </source>
</evidence>
<dbReference type="InParanoid" id="A0A194R0I0"/>
<gene>
    <name evidence="2" type="ORF">RR48_15487</name>
</gene>
<dbReference type="Proteomes" id="UP000053240">
    <property type="component" value="Unassembled WGS sequence"/>
</dbReference>
<accession>A0A194R0I0</accession>
<organism evidence="2 3">
    <name type="scientific">Papilio machaon</name>
    <name type="common">Old World swallowtail butterfly</name>
    <dbReference type="NCBI Taxonomy" id="76193"/>
    <lineage>
        <taxon>Eukaryota</taxon>
        <taxon>Metazoa</taxon>
        <taxon>Ecdysozoa</taxon>
        <taxon>Arthropoda</taxon>
        <taxon>Hexapoda</taxon>
        <taxon>Insecta</taxon>
        <taxon>Pterygota</taxon>
        <taxon>Neoptera</taxon>
        <taxon>Endopterygota</taxon>
        <taxon>Lepidoptera</taxon>
        <taxon>Glossata</taxon>
        <taxon>Ditrysia</taxon>
        <taxon>Papilionoidea</taxon>
        <taxon>Papilionidae</taxon>
        <taxon>Papilioninae</taxon>
        <taxon>Papilio</taxon>
    </lineage>
</organism>
<dbReference type="EMBL" id="KQ461108">
    <property type="protein sequence ID" value="KPJ09346.1"/>
    <property type="molecule type" value="Genomic_DNA"/>
</dbReference>
<feature type="region of interest" description="Disordered" evidence="1">
    <location>
        <begin position="1"/>
        <end position="35"/>
    </location>
</feature>
<keyword evidence="3" id="KW-1185">Reference proteome</keyword>